<dbReference type="SMART" id="SM00065">
    <property type="entry name" value="GAF"/>
    <property type="match status" value="2"/>
</dbReference>
<dbReference type="InterPro" id="IPR003594">
    <property type="entry name" value="HATPase_dom"/>
</dbReference>
<dbReference type="Gene3D" id="3.30.565.10">
    <property type="entry name" value="Histidine kinase-like ATPase, C-terminal domain"/>
    <property type="match status" value="1"/>
</dbReference>
<accession>A0A285E8G0</accession>
<dbReference type="InterPro" id="IPR003018">
    <property type="entry name" value="GAF"/>
</dbReference>
<evidence type="ECO:0000256" key="1">
    <source>
        <dbReference type="ARBA" id="ARBA00022679"/>
    </source>
</evidence>
<keyword evidence="3" id="KW-0902">Two-component regulatory system</keyword>
<sequence>MTPPAAEDPGVPIPVPVLAAGVRAAAHSDHLDATLRGVVSAAVEHLDATFGALGVLDRTGTHIERFVVVGMDAAVRERIGRLPTGEGVLGMMIGASGPLRLDDLTTHPEAVGFPPGHPPMHSFLGMPIRAAGSVFAILFLTVKRPEGSFTDVDERAVQALAATAGLAIENALRVERAEHRRAWAQAGTDIVTALLSGADPDTVLRAIAERVAALAAADSAGVLVPSPDDADVLTVVDAVGLDSEDVEGVRLPLADSQLGVAHRSGVPRIIADVSAAAAEGRQAPVLGELATGYGPTLFIPLGGRPPLGTVVAMRRSGGEPFRPDTLEHASAFAAQAAVALQLARSQQRERRLQVEADRDRIARDLHDHVVQRIFATGLALDRISRSLTADHPEAAARLAERVDELDGTIARIRSAIFELHQPEDDSPDAVRTRIADVVRSITGGQGVRPDVRFKGLDELPSGLVPDVVAVVRELVTNVVRHARASRVAVTVSVTSDVRVVVTDDGTGLPAVTVRSGLTNLTDRAERHGGRLTTSAGPAGTEIRWTVPLPTQR</sequence>
<dbReference type="InterPro" id="IPR011712">
    <property type="entry name" value="Sig_transdc_His_kin_sub3_dim/P"/>
</dbReference>
<dbReference type="AlphaFoldDB" id="A0A285E8G0"/>
<dbReference type="SUPFAM" id="SSF55874">
    <property type="entry name" value="ATPase domain of HSP90 chaperone/DNA topoisomerase II/histidine kinase"/>
    <property type="match status" value="1"/>
</dbReference>
<feature type="domain" description="GAF" evidence="4">
    <location>
        <begin position="30"/>
        <end position="178"/>
    </location>
</feature>
<dbReference type="RefSeq" id="WP_245853674.1">
    <property type="nucleotide sequence ID" value="NZ_JACHXB010000003.1"/>
</dbReference>
<evidence type="ECO:0000259" key="5">
    <source>
        <dbReference type="SMART" id="SM00387"/>
    </source>
</evidence>
<gene>
    <name evidence="6" type="ORF">SAMN06893097_102103</name>
</gene>
<dbReference type="EMBL" id="OBDO01000002">
    <property type="protein sequence ID" value="SNX95408.1"/>
    <property type="molecule type" value="Genomic_DNA"/>
</dbReference>
<dbReference type="InterPro" id="IPR029016">
    <property type="entry name" value="GAF-like_dom_sf"/>
</dbReference>
<keyword evidence="7" id="KW-1185">Reference proteome</keyword>
<dbReference type="GO" id="GO:0016020">
    <property type="term" value="C:membrane"/>
    <property type="evidence" value="ECO:0007669"/>
    <property type="project" value="InterPro"/>
</dbReference>
<dbReference type="CDD" id="cd16917">
    <property type="entry name" value="HATPase_UhpB-NarQ-NarX-like"/>
    <property type="match status" value="1"/>
</dbReference>
<evidence type="ECO:0000256" key="2">
    <source>
        <dbReference type="ARBA" id="ARBA00022777"/>
    </source>
</evidence>
<evidence type="ECO:0000313" key="6">
    <source>
        <dbReference type="EMBL" id="SNX95408.1"/>
    </source>
</evidence>
<dbReference type="SUPFAM" id="SSF55781">
    <property type="entry name" value="GAF domain-like"/>
    <property type="match status" value="2"/>
</dbReference>
<dbReference type="Pfam" id="PF13185">
    <property type="entry name" value="GAF_2"/>
    <property type="match status" value="1"/>
</dbReference>
<keyword evidence="2 6" id="KW-0418">Kinase</keyword>
<evidence type="ECO:0000313" key="7">
    <source>
        <dbReference type="Proteomes" id="UP000219514"/>
    </source>
</evidence>
<reference evidence="6 7" key="1">
    <citation type="submission" date="2017-09" db="EMBL/GenBank/DDBJ databases">
        <authorList>
            <person name="Ehlers B."/>
            <person name="Leendertz F.H."/>
        </authorList>
    </citation>
    <scope>NUCLEOTIDE SEQUENCE [LARGE SCALE GENOMIC DNA]</scope>
    <source>
        <strain evidence="6 7">DSM 46844</strain>
    </source>
</reference>
<dbReference type="PANTHER" id="PTHR24421:SF56">
    <property type="entry name" value="OXYGEN SENSOR HISTIDINE KINASE RESPONSE REGULATOR DOST"/>
    <property type="match status" value="1"/>
</dbReference>
<dbReference type="SMART" id="SM00387">
    <property type="entry name" value="HATPase_c"/>
    <property type="match status" value="1"/>
</dbReference>
<dbReference type="InterPro" id="IPR050482">
    <property type="entry name" value="Sensor_HK_TwoCompSys"/>
</dbReference>
<keyword evidence="1" id="KW-0808">Transferase</keyword>
<dbReference type="Proteomes" id="UP000219514">
    <property type="component" value="Unassembled WGS sequence"/>
</dbReference>
<dbReference type="GO" id="GO:0000155">
    <property type="term" value="F:phosphorelay sensor kinase activity"/>
    <property type="evidence" value="ECO:0007669"/>
    <property type="project" value="InterPro"/>
</dbReference>
<proteinExistence type="predicted"/>
<dbReference type="Pfam" id="PF01590">
    <property type="entry name" value="GAF"/>
    <property type="match status" value="1"/>
</dbReference>
<feature type="domain" description="GAF" evidence="4">
    <location>
        <begin position="199"/>
        <end position="350"/>
    </location>
</feature>
<dbReference type="GO" id="GO:0046983">
    <property type="term" value="F:protein dimerization activity"/>
    <property type="evidence" value="ECO:0007669"/>
    <property type="project" value="InterPro"/>
</dbReference>
<dbReference type="Pfam" id="PF02518">
    <property type="entry name" value="HATPase_c"/>
    <property type="match status" value="1"/>
</dbReference>
<evidence type="ECO:0000259" key="4">
    <source>
        <dbReference type="SMART" id="SM00065"/>
    </source>
</evidence>
<dbReference type="Gene3D" id="1.20.5.1930">
    <property type="match status" value="1"/>
</dbReference>
<dbReference type="InterPro" id="IPR036890">
    <property type="entry name" value="HATPase_C_sf"/>
</dbReference>
<dbReference type="Pfam" id="PF07730">
    <property type="entry name" value="HisKA_3"/>
    <property type="match status" value="1"/>
</dbReference>
<organism evidence="6 7">
    <name type="scientific">Geodermatophilus sabuli</name>
    <dbReference type="NCBI Taxonomy" id="1564158"/>
    <lineage>
        <taxon>Bacteria</taxon>
        <taxon>Bacillati</taxon>
        <taxon>Actinomycetota</taxon>
        <taxon>Actinomycetes</taxon>
        <taxon>Geodermatophilales</taxon>
        <taxon>Geodermatophilaceae</taxon>
        <taxon>Geodermatophilus</taxon>
    </lineage>
</organism>
<dbReference type="Gene3D" id="3.30.450.40">
    <property type="match status" value="2"/>
</dbReference>
<evidence type="ECO:0000256" key="3">
    <source>
        <dbReference type="ARBA" id="ARBA00023012"/>
    </source>
</evidence>
<feature type="domain" description="Histidine kinase/HSP90-like ATPase" evidence="5">
    <location>
        <begin position="462"/>
        <end position="550"/>
    </location>
</feature>
<protein>
    <submittedName>
        <fullName evidence="6">Histidine kinase-, DNA gyrase B-, and HSP90-like ATPase</fullName>
    </submittedName>
</protein>
<name>A0A285E8G0_9ACTN</name>
<dbReference type="PANTHER" id="PTHR24421">
    <property type="entry name" value="NITRATE/NITRITE SENSOR PROTEIN NARX-RELATED"/>
    <property type="match status" value="1"/>
</dbReference>